<reference evidence="10 11" key="1">
    <citation type="journal article" date="2002" name="Proc. Natl. Acad. Sci. U.S.A.">
        <title>The complete genome sequence of Chlorobium tepidum TLS, a photosynthetic, anaerobic, green-sulfur bacterium.</title>
        <authorList>
            <person name="Eisen J.A."/>
            <person name="Nelson K.E."/>
            <person name="Paulsen I.T."/>
            <person name="Heidelberg J.F."/>
            <person name="Wu M."/>
            <person name="Dodson R.J."/>
            <person name="Deboy R."/>
            <person name="Gwinn M.L."/>
            <person name="Nelson W.C."/>
            <person name="Haft D.H."/>
            <person name="Hickey E.K."/>
            <person name="Peterson J.D."/>
            <person name="Durkin A.S."/>
            <person name="Kolonay J.L."/>
            <person name="Yang F."/>
            <person name="Holt I."/>
            <person name="Umayam L.A."/>
            <person name="Mason T."/>
            <person name="Brenner M."/>
            <person name="Shea T.P."/>
            <person name="Parksey D."/>
            <person name="Nierman W.C."/>
            <person name="Feldblyum T.V."/>
            <person name="Hansen C.L."/>
            <person name="Craven M.B."/>
            <person name="Radune D."/>
            <person name="Vamathevan J."/>
            <person name="Khouri H."/>
            <person name="White O."/>
            <person name="Gruber T.M."/>
            <person name="Ketchum K.A."/>
            <person name="Venter J.C."/>
            <person name="Tettelin H."/>
            <person name="Bryant D.A."/>
            <person name="Fraser C.M."/>
        </authorList>
    </citation>
    <scope>NUCLEOTIDE SEQUENCE [LARGE SCALE GENOMIC DNA]</scope>
    <source>
        <strain evidence="11">ATCC 49652 / DSM 12025 / NBRC 103806 / TLS</strain>
    </source>
</reference>
<dbReference type="RefSeq" id="WP_010933308.1">
    <property type="nucleotide sequence ID" value="NC_002932.3"/>
</dbReference>
<evidence type="ECO:0000256" key="2">
    <source>
        <dbReference type="ARBA" id="ARBA00008683"/>
    </source>
</evidence>
<dbReference type="PANTHER" id="PTHR33209:SF1">
    <property type="entry name" value="PEPTIDASE S49 DOMAIN-CONTAINING PROTEIN"/>
    <property type="match status" value="1"/>
</dbReference>
<dbReference type="STRING" id="194439.CT1644"/>
<dbReference type="GO" id="GO:0006465">
    <property type="term" value="P:signal peptide processing"/>
    <property type="evidence" value="ECO:0007669"/>
    <property type="project" value="InterPro"/>
</dbReference>
<evidence type="ECO:0000256" key="8">
    <source>
        <dbReference type="SAM" id="Phobius"/>
    </source>
</evidence>
<organism evidence="10 11">
    <name type="scientific">Chlorobaculum tepidum (strain ATCC 49652 / DSM 12025 / NBRC 103806 / TLS)</name>
    <name type="common">Chlorobium tepidum</name>
    <dbReference type="NCBI Taxonomy" id="194439"/>
    <lineage>
        <taxon>Bacteria</taxon>
        <taxon>Pseudomonadati</taxon>
        <taxon>Chlorobiota</taxon>
        <taxon>Chlorobiia</taxon>
        <taxon>Chlorobiales</taxon>
        <taxon>Chlorobiaceae</taxon>
        <taxon>Chlorobaculum</taxon>
    </lineage>
</organism>
<feature type="domain" description="Peptidase S49" evidence="9">
    <location>
        <begin position="119"/>
        <end position="267"/>
    </location>
</feature>
<dbReference type="GO" id="GO:0016020">
    <property type="term" value="C:membrane"/>
    <property type="evidence" value="ECO:0007669"/>
    <property type="project" value="UniProtKB-SubCell"/>
</dbReference>
<feature type="active site" description="Nucleophile" evidence="7">
    <location>
        <position position="384"/>
    </location>
</feature>
<proteinExistence type="inferred from homology"/>
<dbReference type="PIRSF" id="PIRSF001217">
    <property type="entry name" value="Protease_4_SppA"/>
    <property type="match status" value="1"/>
</dbReference>
<dbReference type="OrthoDB" id="9764363at2"/>
<dbReference type="NCBIfam" id="TIGR00706">
    <property type="entry name" value="SppA_dom"/>
    <property type="match status" value="1"/>
</dbReference>
<dbReference type="InterPro" id="IPR047217">
    <property type="entry name" value="S49_SppA_67K_type_N"/>
</dbReference>
<dbReference type="PATRIC" id="fig|194439.7.peg.1486"/>
<dbReference type="InterPro" id="IPR002142">
    <property type="entry name" value="Peptidase_S49"/>
</dbReference>
<comment type="similarity">
    <text evidence="2">Belongs to the peptidase S49 family.</text>
</comment>
<dbReference type="CDD" id="cd07018">
    <property type="entry name" value="S49_SppA_67K_type"/>
    <property type="match status" value="1"/>
</dbReference>
<evidence type="ECO:0000256" key="5">
    <source>
        <dbReference type="ARBA" id="ARBA00022825"/>
    </source>
</evidence>
<dbReference type="Proteomes" id="UP000001007">
    <property type="component" value="Chromosome"/>
</dbReference>
<dbReference type="Gene3D" id="6.20.330.10">
    <property type="match status" value="1"/>
</dbReference>
<feature type="domain" description="Peptidase S49" evidence="9">
    <location>
        <begin position="368"/>
        <end position="519"/>
    </location>
</feature>
<dbReference type="InterPro" id="IPR004635">
    <property type="entry name" value="Pept_S49_SppA"/>
</dbReference>
<evidence type="ECO:0000313" key="10">
    <source>
        <dbReference type="EMBL" id="AAM72869.1"/>
    </source>
</evidence>
<dbReference type="GO" id="GO:0008236">
    <property type="term" value="F:serine-type peptidase activity"/>
    <property type="evidence" value="ECO:0007669"/>
    <property type="project" value="UniProtKB-KW"/>
</dbReference>
<dbReference type="EnsemblBacteria" id="AAM72869">
    <property type="protein sequence ID" value="AAM72869"/>
    <property type="gene ID" value="CT1644"/>
</dbReference>
<dbReference type="Pfam" id="PF01343">
    <property type="entry name" value="Peptidase_S49"/>
    <property type="match status" value="2"/>
</dbReference>
<keyword evidence="3 10" id="KW-0645">Protease</keyword>
<dbReference type="HOGENOM" id="CLU_008856_1_1_10"/>
<dbReference type="Gene3D" id="3.90.226.10">
    <property type="entry name" value="2-enoyl-CoA Hydratase, Chain A, domain 1"/>
    <property type="match status" value="2"/>
</dbReference>
<dbReference type="PANTHER" id="PTHR33209">
    <property type="entry name" value="PROTEASE 4"/>
    <property type="match status" value="1"/>
</dbReference>
<keyword evidence="5" id="KW-0720">Serine protease</keyword>
<evidence type="ECO:0000256" key="4">
    <source>
        <dbReference type="ARBA" id="ARBA00022801"/>
    </source>
</evidence>
<dbReference type="KEGG" id="cte:CT1644"/>
<comment type="subcellular location">
    <subcellularLocation>
        <location evidence="1">Membrane</location>
    </subcellularLocation>
</comment>
<feature type="active site" description="Proton donor/acceptor" evidence="7">
    <location>
        <position position="187"/>
    </location>
</feature>
<dbReference type="eggNOG" id="COG0616">
    <property type="taxonomic scope" value="Bacteria"/>
</dbReference>
<dbReference type="InterPro" id="IPR029045">
    <property type="entry name" value="ClpP/crotonase-like_dom_sf"/>
</dbReference>
<dbReference type="EMBL" id="AE006470">
    <property type="protein sequence ID" value="AAM72869.1"/>
    <property type="molecule type" value="Genomic_DNA"/>
</dbReference>
<feature type="transmembrane region" description="Helical" evidence="8">
    <location>
        <begin position="12"/>
        <end position="34"/>
    </location>
</feature>
<dbReference type="AlphaFoldDB" id="Q8KBY8"/>
<evidence type="ECO:0000259" key="9">
    <source>
        <dbReference type="Pfam" id="PF01343"/>
    </source>
</evidence>
<keyword evidence="6 8" id="KW-0472">Membrane</keyword>
<evidence type="ECO:0000256" key="3">
    <source>
        <dbReference type="ARBA" id="ARBA00022670"/>
    </source>
</evidence>
<accession>Q8KBY8</accession>
<sequence length="597" mass="64208">MADKNRKKGGCFRAGCLTAVVAVLLLVGLGGWFVHQRSNRLPARFVLSVPLTGELDERPPDAGPFPFGKGRHLLSFEELLTILDRAKTDRRVDSVLLRIDGLGASPAKIQELRSSIAALRKSGKKVTAFLVTPEDKDYQLAVACDSIIVQKGSWMTLDGLKAELFFVADPLKKLGVSFQAAQWKKYKSAVETFTRNSASPENLEETNALLDDAWSDYLDSVSRQRRIGKDAFRKVVDSLAVLTPEKALGLHLIDRVATERELEQEYARRLNKPAAELLVGGREYLGATGGMRPQGGGDRIAVINITGMIVSDGAGGMSEGDGTDVATVKEALQTAIDDLKVKAIVLRIDSPGGDALAASTMLELLNEAKAKKPIVASMSGLAASGGYMVALAGDKIFAEPLTITGSIGVFSLKPDLSSLLEKTGIRREVLIRGRFADAETPFRAFDDASFRKFVELTGTVYEDFIAKVAKGRHMTPAQVDAVAGGRVWSGKRALEVGLIDQIGGLGDAVQEAKKLAGVKKEVKPALLYLPAQKTWLEYLLGSDTSDMVSALTAAMVRESLGQLQPLSRLPGAGIARFLLRTDAPQVLALDPVEVVIK</sequence>
<evidence type="ECO:0000313" key="11">
    <source>
        <dbReference type="Proteomes" id="UP000001007"/>
    </source>
</evidence>
<dbReference type="InterPro" id="IPR004634">
    <property type="entry name" value="Pept_S49_pIV"/>
</dbReference>
<name>Q8KBY8_CHLTE</name>
<keyword evidence="4 10" id="KW-0378">Hydrolase</keyword>
<evidence type="ECO:0000256" key="1">
    <source>
        <dbReference type="ARBA" id="ARBA00004370"/>
    </source>
</evidence>
<dbReference type="SUPFAM" id="SSF52096">
    <property type="entry name" value="ClpP/crotonase"/>
    <property type="match status" value="2"/>
</dbReference>
<dbReference type="CDD" id="cd07023">
    <property type="entry name" value="S49_Sppa_N_C"/>
    <property type="match status" value="1"/>
</dbReference>
<dbReference type="EC" id="3.4.-.-" evidence="10"/>
<protein>
    <submittedName>
        <fullName evidence="10">Protease IV</fullName>
        <ecNumber evidence="10">3.4.-.-</ecNumber>
    </submittedName>
</protein>
<keyword evidence="8" id="KW-1133">Transmembrane helix</keyword>
<gene>
    <name evidence="10" type="primary">sppA</name>
    <name evidence="10" type="ordered locus">CT1644</name>
</gene>
<evidence type="ECO:0000256" key="7">
    <source>
        <dbReference type="PIRSR" id="PIRSR001217-1"/>
    </source>
</evidence>
<keyword evidence="11" id="KW-1185">Reference proteome</keyword>
<keyword evidence="8" id="KW-0812">Transmembrane</keyword>
<evidence type="ECO:0000256" key="6">
    <source>
        <dbReference type="ARBA" id="ARBA00023136"/>
    </source>
</evidence>
<dbReference type="InterPro" id="IPR047272">
    <property type="entry name" value="S49_SppA_C"/>
</dbReference>